<reference evidence="5 6" key="1">
    <citation type="submission" date="2023-06" db="EMBL/GenBank/DDBJ databases">
        <title>Five Gram-positive bacteria isolated from mangrove sediments in Shenzhen, Guangdong, China.</title>
        <authorList>
            <person name="Yu S."/>
            <person name="Zheng W."/>
            <person name="Huang Y."/>
        </authorList>
    </citation>
    <scope>NUCLEOTIDE SEQUENCE [LARGE SCALE GENOMIC DNA]</scope>
    <source>
        <strain evidence="5 6">SaN35-3</strain>
    </source>
</reference>
<comment type="subunit">
    <text evidence="4">Homodimer.</text>
</comment>
<feature type="binding site" evidence="4">
    <location>
        <position position="83"/>
    </location>
    <ligand>
        <name>S-adenosyl-L-methionine</name>
        <dbReference type="ChEBI" id="CHEBI:59789"/>
    </ligand>
</feature>
<dbReference type="HAMAP" id="MF_02217">
    <property type="entry name" value="TrmR_methyltr"/>
    <property type="match status" value="1"/>
</dbReference>
<keyword evidence="4" id="KW-0819">tRNA processing</keyword>
<dbReference type="InterPro" id="IPR050362">
    <property type="entry name" value="Cation-dep_OMT"/>
</dbReference>
<comment type="function">
    <text evidence="4">Catalyzes the methylation of 5-hydroxyuridine (ho5U) to form 5-methoxyuridine (mo5U) at position 34 in tRNAs.</text>
</comment>
<dbReference type="Gene3D" id="3.40.50.150">
    <property type="entry name" value="Vaccinia Virus protein VP39"/>
    <property type="match status" value="1"/>
</dbReference>
<sequence>MQDRTAYQYIESLMKNLPQSIEQLQYYAKQHHVPIMDKVSIEVLLLLLQLYKPKKILEIGTAIGYSSMRMAMAFNDVKITTIERDQDRFEKAVSTIKQNGLSDRIDVINGDALSIEVQTQIDHGYDLLFIDAAKGQYQRFLDIYEMKLLDKSIIIVDNVFLGGLIFKEDDEIPRRKRTMVRNLKAFNKALLDHPHYDTTIIPVGDGMAVSVKRGV</sequence>
<dbReference type="PANTHER" id="PTHR10509">
    <property type="entry name" value="O-METHYLTRANSFERASE-RELATED"/>
    <property type="match status" value="1"/>
</dbReference>
<keyword evidence="4" id="KW-0460">Magnesium</keyword>
<evidence type="ECO:0000256" key="4">
    <source>
        <dbReference type="HAMAP-Rule" id="MF_02217"/>
    </source>
</evidence>
<gene>
    <name evidence="4" type="primary">trmR</name>
    <name evidence="5" type="ORF">LC087_08000</name>
</gene>
<evidence type="ECO:0000256" key="2">
    <source>
        <dbReference type="ARBA" id="ARBA00022679"/>
    </source>
</evidence>
<comment type="similarity">
    <text evidence="4">Belongs to the class I-like SAM-binding methyltransferase superfamily. Cation-dependent O-methyltransferase family.</text>
</comment>
<dbReference type="Proteomes" id="UP001197974">
    <property type="component" value="Chromosome"/>
</dbReference>
<keyword evidence="3 4" id="KW-0949">S-adenosyl-L-methionine</keyword>
<dbReference type="RefSeq" id="WP_226542945.1">
    <property type="nucleotide sequence ID" value="NZ_CP129013.1"/>
</dbReference>
<keyword evidence="2 4" id="KW-0808">Transferase</keyword>
<keyword evidence="6" id="KW-1185">Reference proteome</keyword>
<dbReference type="PANTHER" id="PTHR10509:SF14">
    <property type="entry name" value="CAFFEOYL-COA O-METHYLTRANSFERASE 3-RELATED"/>
    <property type="match status" value="1"/>
</dbReference>
<name>A0ABY9JXC2_9BACI</name>
<dbReference type="InterPro" id="IPR029063">
    <property type="entry name" value="SAM-dependent_MTases_sf"/>
</dbReference>
<dbReference type="GO" id="GO:0008168">
    <property type="term" value="F:methyltransferase activity"/>
    <property type="evidence" value="ECO:0007669"/>
    <property type="project" value="UniProtKB-KW"/>
</dbReference>
<feature type="binding site" evidence="4">
    <location>
        <position position="36"/>
    </location>
    <ligand>
        <name>S-adenosyl-L-methionine</name>
        <dbReference type="ChEBI" id="CHEBI:59789"/>
    </ligand>
</feature>
<dbReference type="InterPro" id="IPR002935">
    <property type="entry name" value="SAM_O-MeTrfase"/>
</dbReference>
<dbReference type="InterPro" id="IPR043675">
    <property type="entry name" value="TrmR_methyltr"/>
</dbReference>
<dbReference type="EC" id="2.1.1.-" evidence="4"/>
<evidence type="ECO:0000256" key="3">
    <source>
        <dbReference type="ARBA" id="ARBA00022691"/>
    </source>
</evidence>
<dbReference type="PROSITE" id="PS51682">
    <property type="entry name" value="SAM_OMT_I"/>
    <property type="match status" value="1"/>
</dbReference>
<evidence type="ECO:0000313" key="6">
    <source>
        <dbReference type="Proteomes" id="UP001197974"/>
    </source>
</evidence>
<dbReference type="EMBL" id="CP129013">
    <property type="protein sequence ID" value="WLR44031.1"/>
    <property type="molecule type" value="Genomic_DNA"/>
</dbReference>
<keyword evidence="4" id="KW-0479">Metal-binding</keyword>
<dbReference type="Pfam" id="PF01596">
    <property type="entry name" value="Methyltransf_3"/>
    <property type="match status" value="1"/>
</dbReference>
<feature type="binding site" evidence="4">
    <location>
        <position position="157"/>
    </location>
    <ligand>
        <name>Mg(2+)</name>
        <dbReference type="ChEBI" id="CHEBI:18420"/>
    </ligand>
</feature>
<evidence type="ECO:0000256" key="1">
    <source>
        <dbReference type="ARBA" id="ARBA00022603"/>
    </source>
</evidence>
<proteinExistence type="inferred from homology"/>
<dbReference type="SUPFAM" id="SSF53335">
    <property type="entry name" value="S-adenosyl-L-methionine-dependent methyltransferases"/>
    <property type="match status" value="1"/>
</dbReference>
<feature type="binding site" evidence="4">
    <location>
        <begin position="111"/>
        <end position="112"/>
    </location>
    <ligand>
        <name>S-adenosyl-L-methionine</name>
        <dbReference type="ChEBI" id="CHEBI:59789"/>
    </ligand>
</feature>
<evidence type="ECO:0000313" key="5">
    <source>
        <dbReference type="EMBL" id="WLR44031.1"/>
    </source>
</evidence>
<dbReference type="CDD" id="cd02440">
    <property type="entry name" value="AdoMet_MTases"/>
    <property type="match status" value="1"/>
</dbReference>
<comment type="catalytic activity">
    <reaction evidence="4">
        <text>5-hydroxyuridine(34) in tRNA + S-adenosyl-L-methionine = 5-methoxyuridine(34) in tRNA + S-adenosyl-L-homocysteine + H(+)</text>
        <dbReference type="Rhea" id="RHEA:60524"/>
        <dbReference type="Rhea" id="RHEA-COMP:13381"/>
        <dbReference type="Rhea" id="RHEA-COMP:15591"/>
        <dbReference type="ChEBI" id="CHEBI:15378"/>
        <dbReference type="ChEBI" id="CHEBI:57856"/>
        <dbReference type="ChEBI" id="CHEBI:59789"/>
        <dbReference type="ChEBI" id="CHEBI:136877"/>
        <dbReference type="ChEBI" id="CHEBI:143860"/>
    </reaction>
</comment>
<protein>
    <recommendedName>
        <fullName evidence="4">tRNA 5-hydroxyuridine methyltransferase</fullName>
        <ecNumber evidence="4">2.1.1.-</ecNumber>
    </recommendedName>
    <alternativeName>
        <fullName evidence="4">ho5U methyltransferase</fullName>
    </alternativeName>
</protein>
<feature type="binding site" evidence="4">
    <location>
        <position position="66"/>
    </location>
    <ligand>
        <name>S-adenosyl-L-methionine</name>
        <dbReference type="ChEBI" id="CHEBI:59789"/>
    </ligand>
</feature>
<feature type="binding site" evidence="4">
    <location>
        <position position="131"/>
    </location>
    <ligand>
        <name>Mg(2+)</name>
        <dbReference type="ChEBI" id="CHEBI:18420"/>
    </ligand>
</feature>
<keyword evidence="1 4" id="KW-0489">Methyltransferase</keyword>
<accession>A0ABY9JXC2</accession>
<dbReference type="GO" id="GO:0032259">
    <property type="term" value="P:methylation"/>
    <property type="evidence" value="ECO:0007669"/>
    <property type="project" value="UniProtKB-KW"/>
</dbReference>
<feature type="binding site" evidence="4">
    <location>
        <position position="131"/>
    </location>
    <ligand>
        <name>S-adenosyl-L-methionine</name>
        <dbReference type="ChEBI" id="CHEBI:59789"/>
    </ligand>
</feature>
<feature type="binding site" evidence="4">
    <location>
        <position position="158"/>
    </location>
    <ligand>
        <name>Mg(2+)</name>
        <dbReference type="ChEBI" id="CHEBI:18420"/>
    </ligand>
</feature>
<organism evidence="5 6">
    <name type="scientific">Bacillus carboniphilus</name>
    <dbReference type="NCBI Taxonomy" id="86663"/>
    <lineage>
        <taxon>Bacteria</taxon>
        <taxon>Bacillati</taxon>
        <taxon>Bacillota</taxon>
        <taxon>Bacilli</taxon>
        <taxon>Bacillales</taxon>
        <taxon>Bacillaceae</taxon>
        <taxon>Bacillus</taxon>
    </lineage>
</organism>